<dbReference type="Gene3D" id="3.60.10.10">
    <property type="entry name" value="Endonuclease/exonuclease/phosphatase"/>
    <property type="match status" value="1"/>
</dbReference>
<keyword evidence="3" id="KW-0540">Nuclease</keyword>
<dbReference type="Proteomes" id="UP001202961">
    <property type="component" value="Unassembled WGS sequence"/>
</dbReference>
<proteinExistence type="predicted"/>
<keyword evidence="3" id="KW-0255">Endonuclease</keyword>
<keyword evidence="1" id="KW-0732">Signal</keyword>
<keyword evidence="4" id="KW-1185">Reference proteome</keyword>
<evidence type="ECO:0000313" key="3">
    <source>
        <dbReference type="EMBL" id="MCM2369366.1"/>
    </source>
</evidence>
<dbReference type="PANTHER" id="PTHR42834">
    <property type="entry name" value="ENDONUCLEASE/EXONUCLEASE/PHOSPHATASE FAMILY PROTEIN (AFU_ORTHOLOGUE AFUA_3G09210)"/>
    <property type="match status" value="1"/>
</dbReference>
<dbReference type="RefSeq" id="WP_250927037.1">
    <property type="nucleotide sequence ID" value="NZ_JAMQBK010000008.1"/>
</dbReference>
<comment type="caution">
    <text evidence="3">The sequence shown here is derived from an EMBL/GenBank/DDBJ whole genome shotgun (WGS) entry which is preliminary data.</text>
</comment>
<accession>A0ABT0TXQ2</accession>
<keyword evidence="3" id="KW-0378">Hydrolase</keyword>
<dbReference type="InterPro" id="IPR036691">
    <property type="entry name" value="Endo/exonu/phosph_ase_sf"/>
</dbReference>
<dbReference type="InterPro" id="IPR005135">
    <property type="entry name" value="Endo/exonuclease/phosphatase"/>
</dbReference>
<evidence type="ECO:0000256" key="1">
    <source>
        <dbReference type="SAM" id="SignalP"/>
    </source>
</evidence>
<dbReference type="EMBL" id="JAMQBK010000008">
    <property type="protein sequence ID" value="MCM2369366.1"/>
    <property type="molecule type" value="Genomic_DNA"/>
</dbReference>
<protein>
    <submittedName>
        <fullName evidence="3">Endonuclease/exonuclease/phosphatase family protein</fullName>
    </submittedName>
</protein>
<dbReference type="SUPFAM" id="SSF56219">
    <property type="entry name" value="DNase I-like"/>
    <property type="match status" value="1"/>
</dbReference>
<feature type="signal peptide" evidence="1">
    <location>
        <begin position="1"/>
        <end position="24"/>
    </location>
</feature>
<gene>
    <name evidence="3" type="ORF">NB063_01895</name>
</gene>
<feature type="chain" id="PRO_5045169735" evidence="1">
    <location>
        <begin position="25"/>
        <end position="352"/>
    </location>
</feature>
<evidence type="ECO:0000313" key="4">
    <source>
        <dbReference type="Proteomes" id="UP001202961"/>
    </source>
</evidence>
<organism evidence="3 4">
    <name type="scientific">Aporhodopirellula aestuarii</name>
    <dbReference type="NCBI Taxonomy" id="2950107"/>
    <lineage>
        <taxon>Bacteria</taxon>
        <taxon>Pseudomonadati</taxon>
        <taxon>Planctomycetota</taxon>
        <taxon>Planctomycetia</taxon>
        <taxon>Pirellulales</taxon>
        <taxon>Pirellulaceae</taxon>
        <taxon>Aporhodopirellula</taxon>
    </lineage>
</organism>
<dbReference type="GO" id="GO:0004519">
    <property type="term" value="F:endonuclease activity"/>
    <property type="evidence" value="ECO:0007669"/>
    <property type="project" value="UniProtKB-KW"/>
</dbReference>
<feature type="domain" description="Endonuclease/exonuclease/phosphatase" evidence="2">
    <location>
        <begin position="45"/>
        <end position="299"/>
    </location>
</feature>
<dbReference type="PANTHER" id="PTHR42834:SF1">
    <property type="entry name" value="ENDONUCLEASE_EXONUCLEASE_PHOSPHATASE FAMILY PROTEIN (AFU_ORTHOLOGUE AFUA_3G09210)"/>
    <property type="match status" value="1"/>
</dbReference>
<name>A0ABT0TXQ2_9BACT</name>
<sequence length="352" mass="39325">MKIPVPSFAAIALLLTVSGVCSHAVEPVAQTTRRADEGQIAFSVMTWNLEWFFDDSKKDNYSKLALEKASPSRGHWNWRRDAVAKSIAEVQPSVVALQEIEGQRVLWYLTQALEREHDLEYDQYAIEGNDRFTEQDVGLLTRRPVDVLSTMRGHVTSRMQSEGEFGSVSKHLAAILEIPVGGDVETVLIVNVHLRSGEAGAAIRAKQAASLVRWLSVWEKTPMHIVVLGDFNTEEPAGAIARGSELAVLMTRLTADPSDDLVDVLEKTPASRRQTHLLKGKQFDRILVSKSLLEDDPGRADLCLGGVSVRRDLAIRGGVDTTEDHWERYWEMSDAERDLSDHYPVIAEFEIR</sequence>
<reference evidence="3 4" key="1">
    <citation type="journal article" date="2022" name="Syst. Appl. Microbiol.">
        <title>Rhodopirellula aestuarii sp. nov., a novel member of the genus Rhodopirellula isolated from brackish sediments collected in the Tagus River estuary, Portugal.</title>
        <authorList>
            <person name="Vitorino I.R."/>
            <person name="Klimek D."/>
            <person name="Calusinska M."/>
            <person name="Lobo-da-Cunha A."/>
            <person name="Vasconcelos V."/>
            <person name="Lage O.M."/>
        </authorList>
    </citation>
    <scope>NUCLEOTIDE SEQUENCE [LARGE SCALE GENOMIC DNA]</scope>
    <source>
        <strain evidence="3 4">ICT_H3.1</strain>
    </source>
</reference>
<dbReference type="Pfam" id="PF03372">
    <property type="entry name" value="Exo_endo_phos"/>
    <property type="match status" value="1"/>
</dbReference>
<evidence type="ECO:0000259" key="2">
    <source>
        <dbReference type="Pfam" id="PF03372"/>
    </source>
</evidence>